<dbReference type="EMBL" id="VCEB01000012">
    <property type="protein sequence ID" value="KAB0371649.1"/>
    <property type="molecule type" value="Genomic_DNA"/>
</dbReference>
<dbReference type="Pfam" id="PF02994">
    <property type="entry name" value="Transposase_22"/>
    <property type="match status" value="1"/>
</dbReference>
<dbReference type="SUPFAM" id="SSF56672">
    <property type="entry name" value="DNA/RNA polymerases"/>
    <property type="match status" value="1"/>
</dbReference>
<dbReference type="PROSITE" id="PS50878">
    <property type="entry name" value="RT_POL"/>
    <property type="match status" value="1"/>
</dbReference>
<name>A0A5N3XCF2_MUNRE</name>
<comment type="caution">
    <text evidence="5">The sequence shown here is derived from an EMBL/GenBank/DDBJ whole genome shotgun (WGS) entry which is preliminary data.</text>
</comment>
<evidence type="ECO:0000256" key="1">
    <source>
        <dbReference type="ARBA" id="ARBA00012493"/>
    </source>
</evidence>
<evidence type="ECO:0000313" key="6">
    <source>
        <dbReference type="Proteomes" id="UP000326062"/>
    </source>
</evidence>
<protein>
    <recommendedName>
        <fullName evidence="1">RNA-directed DNA polymerase</fullName>
        <ecNumber evidence="1">2.7.7.49</ecNumber>
    </recommendedName>
</protein>
<comment type="similarity">
    <text evidence="2">Belongs to the transposase 22 family.</text>
</comment>
<accession>A0A5N3XCF2</accession>
<dbReference type="InterPro" id="IPR043636">
    <property type="entry name" value="L1_RRM_dom"/>
</dbReference>
<dbReference type="GO" id="GO:0003964">
    <property type="term" value="F:RNA-directed DNA polymerase activity"/>
    <property type="evidence" value="ECO:0007669"/>
    <property type="project" value="UniProtKB-EC"/>
</dbReference>
<dbReference type="PANTHER" id="PTHR47027:SF8">
    <property type="entry name" value="RIBONUCLEASE H"/>
    <property type="match status" value="1"/>
</dbReference>
<dbReference type="AlphaFoldDB" id="A0A5N3XCF2"/>
<proteinExistence type="inferred from homology"/>
<organism evidence="5 6">
    <name type="scientific">Muntiacus reevesi</name>
    <name type="common">Reeves' muntjac</name>
    <name type="synonym">Cervus reevesi</name>
    <dbReference type="NCBI Taxonomy" id="9886"/>
    <lineage>
        <taxon>Eukaryota</taxon>
        <taxon>Metazoa</taxon>
        <taxon>Chordata</taxon>
        <taxon>Craniata</taxon>
        <taxon>Vertebrata</taxon>
        <taxon>Euteleostomi</taxon>
        <taxon>Mammalia</taxon>
        <taxon>Eutheria</taxon>
        <taxon>Laurasiatheria</taxon>
        <taxon>Artiodactyla</taxon>
        <taxon>Ruminantia</taxon>
        <taxon>Pecora</taxon>
        <taxon>Cervidae</taxon>
        <taxon>Muntiacinae</taxon>
        <taxon>Muntiacus</taxon>
    </lineage>
</organism>
<evidence type="ECO:0000256" key="3">
    <source>
        <dbReference type="SAM" id="MobiDB-lite"/>
    </source>
</evidence>
<feature type="domain" description="Reverse transcriptase" evidence="4">
    <location>
        <begin position="1"/>
        <end position="230"/>
    </location>
</feature>
<dbReference type="PANTHER" id="PTHR47027">
    <property type="entry name" value="REVERSE TRANSCRIPTASE DOMAIN-CONTAINING PROTEIN"/>
    <property type="match status" value="1"/>
</dbReference>
<dbReference type="Pfam" id="PF00078">
    <property type="entry name" value="RVT_1"/>
    <property type="match status" value="1"/>
</dbReference>
<dbReference type="Proteomes" id="UP000326062">
    <property type="component" value="Chromosome 12"/>
</dbReference>
<evidence type="ECO:0000256" key="2">
    <source>
        <dbReference type="ARBA" id="ARBA00061640"/>
    </source>
</evidence>
<dbReference type="InterPro" id="IPR000477">
    <property type="entry name" value="RT_dom"/>
</dbReference>
<dbReference type="FunFam" id="3.30.70.1820:FF:000002">
    <property type="entry name" value="LINE-1 retrotransposable element ORF1 protein"/>
    <property type="match status" value="1"/>
</dbReference>
<keyword evidence="6" id="KW-1185">Reference proteome</keyword>
<reference evidence="5 6" key="1">
    <citation type="submission" date="2019-06" db="EMBL/GenBank/DDBJ databases">
        <title>Discovery of a novel chromosome fission-fusion reversal in muntjac.</title>
        <authorList>
            <person name="Mudd A.B."/>
            <person name="Bredeson J.V."/>
            <person name="Baum R."/>
            <person name="Hockemeyer D."/>
            <person name="Rokhsar D.S."/>
        </authorList>
    </citation>
    <scope>NUCLEOTIDE SEQUENCE [LARGE SCALE GENOMIC DNA]</scope>
    <source>
        <strain evidence="5">UCam_UCB_Mr</strain>
        <tissue evidence="5">Fibroblast cell line</tissue>
    </source>
</reference>
<dbReference type="Gene3D" id="3.30.70.1820">
    <property type="entry name" value="L1 transposable element, RRM domain"/>
    <property type="match status" value="1"/>
</dbReference>
<evidence type="ECO:0000259" key="4">
    <source>
        <dbReference type="PROSITE" id="PS50878"/>
    </source>
</evidence>
<dbReference type="InterPro" id="IPR043502">
    <property type="entry name" value="DNA/RNA_pol_sf"/>
</dbReference>
<dbReference type="EC" id="2.7.7.49" evidence="1"/>
<sequence length="294" mass="33596">MGKEIATQVQETQRVPNRINPRRNTPRHILIKLTKIKHKEQILKAAREKQQITHKGIPITITADLSIETLQARREWQDILKMGRPDHLTCIFRNLYTGQEATVRTGHGTTDWFQTGKGIRQGCILSPYLFNLYAEYIMRNAGLEEAPAGIKIAVRNINNLRYADDTTLMAESEEELKSLLMKVKEESEKVVLQLNIQKTKIMASGPISSWEIEGKTVETVADFIFLGSKITADGDCSHEIKRRLLLERKVMTNLDSILKSRDITLSTKVHLVKPMVFPVIMYECESRTIKKAEL</sequence>
<evidence type="ECO:0000313" key="5">
    <source>
        <dbReference type="EMBL" id="KAB0371649.1"/>
    </source>
</evidence>
<gene>
    <name evidence="5" type="ORF">FD755_016587</name>
</gene>
<feature type="region of interest" description="Disordered" evidence="3">
    <location>
        <begin position="1"/>
        <end position="24"/>
    </location>
</feature>